<dbReference type="FunFam" id="3.30.420.10:FF:000045">
    <property type="entry name" value="3'-5' exonuclease DinG"/>
    <property type="match status" value="1"/>
</dbReference>
<organism evidence="10 11">
    <name type="scientific">Gracilibacillus thailandensis</name>
    <dbReference type="NCBI Taxonomy" id="563735"/>
    <lineage>
        <taxon>Bacteria</taxon>
        <taxon>Bacillati</taxon>
        <taxon>Bacillota</taxon>
        <taxon>Bacilli</taxon>
        <taxon>Bacillales</taxon>
        <taxon>Bacillaceae</taxon>
        <taxon>Gracilibacillus</taxon>
    </lineage>
</organism>
<dbReference type="NCBIfam" id="TIGR00573">
    <property type="entry name" value="dnaq"/>
    <property type="match status" value="1"/>
</dbReference>
<dbReference type="InterPro" id="IPR036397">
    <property type="entry name" value="RNaseH_sf"/>
</dbReference>
<dbReference type="GO" id="GO:0016818">
    <property type="term" value="F:hydrolase activity, acting on acid anhydrides, in phosphorus-containing anhydrides"/>
    <property type="evidence" value="ECO:0007669"/>
    <property type="project" value="InterPro"/>
</dbReference>
<dbReference type="PROSITE" id="PS51193">
    <property type="entry name" value="HELICASE_ATP_BIND_2"/>
    <property type="match status" value="1"/>
</dbReference>
<dbReference type="Proteomes" id="UP000435187">
    <property type="component" value="Unassembled WGS sequence"/>
</dbReference>
<evidence type="ECO:0000256" key="1">
    <source>
        <dbReference type="ARBA" id="ARBA00022722"/>
    </source>
</evidence>
<feature type="binding site" evidence="6">
    <location>
        <begin position="279"/>
        <end position="286"/>
    </location>
    <ligand>
        <name>ATP</name>
        <dbReference type="ChEBI" id="CHEBI:30616"/>
    </ligand>
</feature>
<keyword evidence="5 6" id="KW-0067">ATP-binding</keyword>
<dbReference type="InterPro" id="IPR014013">
    <property type="entry name" value="Helic_SF1/SF2_ATP-bd_DinG/Rad3"/>
</dbReference>
<dbReference type="InterPro" id="IPR014001">
    <property type="entry name" value="Helicase_ATP-bd"/>
</dbReference>
<dbReference type="Gene3D" id="3.40.50.300">
    <property type="entry name" value="P-loop containing nucleotide triphosphate hydrolases"/>
    <property type="match status" value="2"/>
</dbReference>
<sequence>MQKFVVIDVETTGQSASKGDRIIEIALVVIENNQITQQYNQLVNPEQPIPTFISQLTSITDEDVETQPVFAEIVPEFKGLLDNAILVAHNVPFDLTFLNEELERVGEFKIHPYVVDTVELARILLPKAPSYKLNELAEYLMISHANPHRAISDALVTADLLIMLINKLQSLPENVIQQMLSISHPLRTDFAILCESLDQQAIRTDIEEIRGFSLKKQEEIKEEEAYISQDFSAYLDEIYGDHGKLAQAYVRYEKRNAQVFISEKIYDHFRMNEHALIEAETGVGKTIGYLIPAVYEALNHHNKVVISTTNTNLQSQLIDQDLAKLDLPVRTAIMKGKSHYLSLQNFEQFFHDSNYRSYQDILLKAMIIVWLTETTTGDLDEIQFPVEKHPVFYQIVVNNEKANEMWKDYCFYQRMIKTATEASIIVTNHSLLAIDMLADKPILPAYQRLIIDEAHQLEQMATNYLGDSLSYFELTHFYQQLEKSDVKSTSLQQSIDTVKYETDILFRQLYQYVKEQNKKQKNVTDVGRLKTVWNHDEQIELVDSVYRTIMVIKDLAQLFPEDITDEKEQILHVEELLRQLLIEEKQEAVTWLEIDQQGAENAVFIQHEPFSVKNILQSYLFREKQSIILISATLTMNQSFRYIKERLGLDTEHTKEYIVEHHFDYQNHVELMIPNDLPAIQYPNNDDFIFAINEAIISIAEKTKGRMLVLFTSYDMLRKSYFILKETDLLMDYMIIGQGVSTGSRNRLIKQFQAFEKSILLGTNAYWQGIDIPGNDLSCLIIVKLPFQSPQDPVYIKKADYFKSKGMNPFMELALPQAVLQFKQGFGRLIRKDTDHGMIFVFDERIMTKRYGKTFIQSIPDIPIHYETMQDLLNRVSKKWL</sequence>
<dbReference type="GO" id="GO:0003678">
    <property type="term" value="F:DNA helicase activity"/>
    <property type="evidence" value="ECO:0007669"/>
    <property type="project" value="TreeGrafter"/>
</dbReference>
<dbReference type="InterPro" id="IPR006054">
    <property type="entry name" value="DnaQ"/>
</dbReference>
<dbReference type="SMART" id="SM00479">
    <property type="entry name" value="EXOIII"/>
    <property type="match status" value="1"/>
</dbReference>
<dbReference type="PROSITE" id="PS51194">
    <property type="entry name" value="HELICASE_CTER"/>
    <property type="match status" value="1"/>
</dbReference>
<name>A0A6N7R405_9BACI</name>
<dbReference type="InterPro" id="IPR012337">
    <property type="entry name" value="RNaseH-like_sf"/>
</dbReference>
<dbReference type="CDD" id="cd06127">
    <property type="entry name" value="DEDDh"/>
    <property type="match status" value="1"/>
</dbReference>
<comment type="function">
    <text evidence="6 7">3'-5' exonuclease.</text>
</comment>
<evidence type="ECO:0000256" key="2">
    <source>
        <dbReference type="ARBA" id="ARBA00022741"/>
    </source>
</evidence>
<evidence type="ECO:0000256" key="7">
    <source>
        <dbReference type="RuleBase" id="RU364106"/>
    </source>
</evidence>
<evidence type="ECO:0000256" key="4">
    <source>
        <dbReference type="ARBA" id="ARBA00022839"/>
    </source>
</evidence>
<dbReference type="Pfam" id="PF13307">
    <property type="entry name" value="Helicase_C_2"/>
    <property type="match status" value="1"/>
</dbReference>
<keyword evidence="4 6" id="KW-0269">Exonuclease</keyword>
<dbReference type="PANTHER" id="PTHR11472">
    <property type="entry name" value="DNA REPAIR DEAD HELICASE RAD3/XP-D SUBFAMILY MEMBER"/>
    <property type="match status" value="1"/>
</dbReference>
<dbReference type="GO" id="GO:0008408">
    <property type="term" value="F:3'-5' exonuclease activity"/>
    <property type="evidence" value="ECO:0007669"/>
    <property type="project" value="UniProtKB-UniRule"/>
</dbReference>
<dbReference type="PANTHER" id="PTHR11472:SF34">
    <property type="entry name" value="REGULATOR OF TELOMERE ELONGATION HELICASE 1"/>
    <property type="match status" value="1"/>
</dbReference>
<comment type="caution">
    <text evidence="10">The sequence shown here is derived from an EMBL/GenBank/DDBJ whole genome shotgun (WGS) entry which is preliminary data.</text>
</comment>
<dbReference type="InterPro" id="IPR045028">
    <property type="entry name" value="DinG/Rad3-like"/>
</dbReference>
<dbReference type="GO" id="GO:0003677">
    <property type="term" value="F:DNA binding"/>
    <property type="evidence" value="ECO:0007669"/>
    <property type="project" value="InterPro"/>
</dbReference>
<dbReference type="NCBIfam" id="NF005981">
    <property type="entry name" value="PRK08074.1"/>
    <property type="match status" value="1"/>
</dbReference>
<dbReference type="InterPro" id="IPR006310">
    <property type="entry name" value="DinG"/>
</dbReference>
<dbReference type="SMART" id="SM00491">
    <property type="entry name" value="HELICc2"/>
    <property type="match status" value="1"/>
</dbReference>
<keyword evidence="3 6" id="KW-0378">Hydrolase</keyword>
<protein>
    <recommendedName>
        <fullName evidence="6 7">3'-5' exonuclease DinG</fullName>
        <ecNumber evidence="6 7">3.1.-.-</ecNumber>
    </recommendedName>
</protein>
<dbReference type="Pfam" id="PF00929">
    <property type="entry name" value="RNase_T"/>
    <property type="match status" value="1"/>
</dbReference>
<dbReference type="GO" id="GO:0005524">
    <property type="term" value="F:ATP binding"/>
    <property type="evidence" value="ECO:0007669"/>
    <property type="project" value="UniProtKB-UniRule"/>
</dbReference>
<evidence type="ECO:0000256" key="6">
    <source>
        <dbReference type="HAMAP-Rule" id="MF_02206"/>
    </source>
</evidence>
<dbReference type="GO" id="GO:0006260">
    <property type="term" value="P:DNA replication"/>
    <property type="evidence" value="ECO:0007669"/>
    <property type="project" value="InterPro"/>
</dbReference>
<reference evidence="10 11" key="1">
    <citation type="submission" date="2019-10" db="EMBL/GenBank/DDBJ databases">
        <title>Gracilibacillus salitolerans sp. nov., a moderate halophile isolated from a saline soil in northwest China.</title>
        <authorList>
            <person name="Gan L."/>
        </authorList>
    </citation>
    <scope>NUCLEOTIDE SEQUENCE [LARGE SCALE GENOMIC DNA]</scope>
    <source>
        <strain evidence="10 11">TP2-8</strain>
    </source>
</reference>
<keyword evidence="2 6" id="KW-0547">Nucleotide-binding</keyword>
<evidence type="ECO:0000259" key="9">
    <source>
        <dbReference type="PROSITE" id="PS51194"/>
    </source>
</evidence>
<evidence type="ECO:0000259" key="8">
    <source>
        <dbReference type="PROSITE" id="PS51193"/>
    </source>
</evidence>
<evidence type="ECO:0000313" key="10">
    <source>
        <dbReference type="EMBL" id="MRI67953.1"/>
    </source>
</evidence>
<gene>
    <name evidence="6 7 10" type="primary">dinG</name>
    <name evidence="10" type="ORF">GH885_16655</name>
</gene>
<evidence type="ECO:0000256" key="5">
    <source>
        <dbReference type="ARBA" id="ARBA00022840"/>
    </source>
</evidence>
<dbReference type="AlphaFoldDB" id="A0A6N7R405"/>
<dbReference type="GO" id="GO:0003887">
    <property type="term" value="F:DNA-directed DNA polymerase activity"/>
    <property type="evidence" value="ECO:0007669"/>
    <property type="project" value="InterPro"/>
</dbReference>
<feature type="domain" description="Helicase ATP-binding" evidence="8">
    <location>
        <begin position="244"/>
        <end position="498"/>
    </location>
</feature>
<keyword evidence="10" id="KW-0347">Helicase</keyword>
<feature type="short sequence motif" description="DEAH box" evidence="6">
    <location>
        <begin position="452"/>
        <end position="455"/>
    </location>
</feature>
<dbReference type="Gene3D" id="3.30.420.10">
    <property type="entry name" value="Ribonuclease H-like superfamily/Ribonuclease H"/>
    <property type="match status" value="1"/>
</dbReference>
<evidence type="ECO:0000256" key="3">
    <source>
        <dbReference type="ARBA" id="ARBA00022801"/>
    </source>
</evidence>
<dbReference type="RefSeq" id="WP_153836479.1">
    <property type="nucleotide sequence ID" value="NZ_JBHUMW010000014.1"/>
</dbReference>
<accession>A0A6N7R405</accession>
<dbReference type="SUPFAM" id="SSF53098">
    <property type="entry name" value="Ribonuclease H-like"/>
    <property type="match status" value="1"/>
</dbReference>
<dbReference type="InterPro" id="IPR006555">
    <property type="entry name" value="ATP-dep_Helicase_C"/>
</dbReference>
<evidence type="ECO:0000313" key="11">
    <source>
        <dbReference type="Proteomes" id="UP000435187"/>
    </source>
</evidence>
<feature type="domain" description="Helicase C-terminal" evidence="9">
    <location>
        <begin position="691"/>
        <end position="870"/>
    </location>
</feature>
<dbReference type="SUPFAM" id="SSF52540">
    <property type="entry name" value="P-loop containing nucleoside triphosphate hydrolases"/>
    <property type="match status" value="1"/>
</dbReference>
<dbReference type="HAMAP" id="MF_02206">
    <property type="entry name" value="DinG_exonucl"/>
    <property type="match status" value="1"/>
</dbReference>
<comment type="similarity">
    <text evidence="6 7">Belongs to the helicase family. DinG subfamily. Type 2 sub-subfamily.</text>
</comment>
<dbReference type="EMBL" id="WJEE01000045">
    <property type="protein sequence ID" value="MRI67953.1"/>
    <property type="molecule type" value="Genomic_DNA"/>
</dbReference>
<keyword evidence="11" id="KW-1185">Reference proteome</keyword>
<dbReference type="InterPro" id="IPR027417">
    <property type="entry name" value="P-loop_NTPase"/>
</dbReference>
<dbReference type="InterPro" id="IPR001650">
    <property type="entry name" value="Helicase_C-like"/>
</dbReference>
<dbReference type="NCBIfam" id="TIGR01407">
    <property type="entry name" value="dinG_rel"/>
    <property type="match status" value="1"/>
</dbReference>
<dbReference type="InterPro" id="IPR013520">
    <property type="entry name" value="Ribonucl_H"/>
</dbReference>
<keyword evidence="1 6" id="KW-0540">Nuclease</keyword>
<proteinExistence type="inferred from homology"/>
<dbReference type="SMART" id="SM00487">
    <property type="entry name" value="DEXDc"/>
    <property type="match status" value="1"/>
</dbReference>
<dbReference type="EC" id="3.1.-.-" evidence="6 7"/>